<dbReference type="InterPro" id="IPR011969">
    <property type="entry name" value="Clan_AA_Asp_peptidase_C"/>
</dbReference>
<keyword evidence="1" id="KW-1133">Transmembrane helix</keyword>
<keyword evidence="1" id="KW-0812">Transmembrane</keyword>
<dbReference type="NCBIfam" id="TIGR02281">
    <property type="entry name" value="clan_AA_DTGA"/>
    <property type="match status" value="1"/>
</dbReference>
<dbReference type="GO" id="GO:0006508">
    <property type="term" value="P:proteolysis"/>
    <property type="evidence" value="ECO:0007669"/>
    <property type="project" value="InterPro"/>
</dbReference>
<dbReference type="InterPro" id="IPR001969">
    <property type="entry name" value="Aspartic_peptidase_AS"/>
</dbReference>
<gene>
    <name evidence="2" type="ORF">METZ01_LOCUS22294</name>
</gene>
<dbReference type="EMBL" id="UINC01001061">
    <property type="protein sequence ID" value="SUZ69440.1"/>
    <property type="molecule type" value="Genomic_DNA"/>
</dbReference>
<dbReference type="CDD" id="cd05483">
    <property type="entry name" value="retropepsin_like_bacteria"/>
    <property type="match status" value="1"/>
</dbReference>
<dbReference type="PROSITE" id="PS00141">
    <property type="entry name" value="ASP_PROTEASE"/>
    <property type="match status" value="1"/>
</dbReference>
<organism evidence="2">
    <name type="scientific">marine metagenome</name>
    <dbReference type="NCBI Taxonomy" id="408172"/>
    <lineage>
        <taxon>unclassified sequences</taxon>
        <taxon>metagenomes</taxon>
        <taxon>ecological metagenomes</taxon>
    </lineage>
</organism>
<reference evidence="2" key="1">
    <citation type="submission" date="2018-05" db="EMBL/GenBank/DDBJ databases">
        <authorList>
            <person name="Lanie J.A."/>
            <person name="Ng W.-L."/>
            <person name="Kazmierczak K.M."/>
            <person name="Andrzejewski T.M."/>
            <person name="Davidsen T.M."/>
            <person name="Wayne K.J."/>
            <person name="Tettelin H."/>
            <person name="Glass J.I."/>
            <person name="Rusch D."/>
            <person name="Podicherti R."/>
            <person name="Tsui H.-C.T."/>
            <person name="Winkler M.E."/>
        </authorList>
    </citation>
    <scope>NUCLEOTIDE SEQUENCE</scope>
</reference>
<name>A0A381PRB4_9ZZZZ</name>
<dbReference type="GO" id="GO:0004190">
    <property type="term" value="F:aspartic-type endopeptidase activity"/>
    <property type="evidence" value="ECO:0007669"/>
    <property type="project" value="InterPro"/>
</dbReference>
<evidence type="ECO:0008006" key="3">
    <source>
        <dbReference type="Google" id="ProtNLM"/>
    </source>
</evidence>
<accession>A0A381PRB4</accession>
<proteinExistence type="predicted"/>
<dbReference type="InterPro" id="IPR021109">
    <property type="entry name" value="Peptidase_aspartic_dom_sf"/>
</dbReference>
<dbReference type="AlphaFoldDB" id="A0A381PRB4"/>
<protein>
    <recommendedName>
        <fullName evidence="3">Peptidase A2 domain-containing protein</fullName>
    </recommendedName>
</protein>
<dbReference type="Pfam" id="PF13975">
    <property type="entry name" value="gag-asp_proteas"/>
    <property type="match status" value="1"/>
</dbReference>
<dbReference type="InterPro" id="IPR034122">
    <property type="entry name" value="Retropepsin-like_bacterial"/>
</dbReference>
<feature type="transmembrane region" description="Helical" evidence="1">
    <location>
        <begin position="12"/>
        <end position="33"/>
    </location>
</feature>
<keyword evidence="1" id="KW-0472">Membrane</keyword>
<evidence type="ECO:0000313" key="2">
    <source>
        <dbReference type="EMBL" id="SUZ69440.1"/>
    </source>
</evidence>
<sequence length="178" mass="19120">MFPPNQKSPGKSIGKGMLIVSFFLGLMALTIFFDGVLQSQSNPNSEPKFNETDNGIREVVLQRNRQGHYVANGTINGVPVTFLLDTGATDVAIPAAIARKAGLKQGYISQAATANGIIQVYSTTLDELQLGNIRLHDIKASITPSMGGETILLGMSALKQVEFTQRGSNLTLRQIPAF</sequence>
<dbReference type="SUPFAM" id="SSF50630">
    <property type="entry name" value="Acid proteases"/>
    <property type="match status" value="1"/>
</dbReference>
<evidence type="ECO:0000256" key="1">
    <source>
        <dbReference type="SAM" id="Phobius"/>
    </source>
</evidence>
<dbReference type="Gene3D" id="2.40.70.10">
    <property type="entry name" value="Acid Proteases"/>
    <property type="match status" value="1"/>
</dbReference>